<organism evidence="3 4">
    <name type="scientific">Sinosporangium siamense</name>
    <dbReference type="NCBI Taxonomy" id="1367973"/>
    <lineage>
        <taxon>Bacteria</taxon>
        <taxon>Bacillati</taxon>
        <taxon>Actinomycetota</taxon>
        <taxon>Actinomycetes</taxon>
        <taxon>Streptosporangiales</taxon>
        <taxon>Streptosporangiaceae</taxon>
        <taxon>Sinosporangium</taxon>
    </lineage>
</organism>
<feature type="region of interest" description="Disordered" evidence="1">
    <location>
        <begin position="131"/>
        <end position="152"/>
    </location>
</feature>
<feature type="chain" id="PRO_5037896627" evidence="2">
    <location>
        <begin position="27"/>
        <end position="152"/>
    </location>
</feature>
<accession>A0A919RPB7</accession>
<reference evidence="3" key="1">
    <citation type="submission" date="2021-01" db="EMBL/GenBank/DDBJ databases">
        <title>Whole genome shotgun sequence of Sinosporangium siamense NBRC 109515.</title>
        <authorList>
            <person name="Komaki H."/>
            <person name="Tamura T."/>
        </authorList>
    </citation>
    <scope>NUCLEOTIDE SEQUENCE</scope>
    <source>
        <strain evidence="3">NBRC 109515</strain>
    </source>
</reference>
<dbReference type="InterPro" id="IPR006311">
    <property type="entry name" value="TAT_signal"/>
</dbReference>
<keyword evidence="4" id="KW-1185">Reference proteome</keyword>
<protein>
    <submittedName>
        <fullName evidence="3">Uncharacterized protein</fullName>
    </submittedName>
</protein>
<dbReference type="EMBL" id="BOOW01000042">
    <property type="protein sequence ID" value="GII96164.1"/>
    <property type="molecule type" value="Genomic_DNA"/>
</dbReference>
<proteinExistence type="predicted"/>
<evidence type="ECO:0000256" key="1">
    <source>
        <dbReference type="SAM" id="MobiDB-lite"/>
    </source>
</evidence>
<feature type="compositionally biased region" description="Polar residues" evidence="1">
    <location>
        <begin position="142"/>
        <end position="152"/>
    </location>
</feature>
<evidence type="ECO:0000256" key="2">
    <source>
        <dbReference type="SAM" id="SignalP"/>
    </source>
</evidence>
<gene>
    <name evidence="3" type="ORF">Ssi02_63950</name>
</gene>
<dbReference type="AlphaFoldDB" id="A0A919RPB7"/>
<feature type="signal peptide" evidence="2">
    <location>
        <begin position="1"/>
        <end position="26"/>
    </location>
</feature>
<dbReference type="PROSITE" id="PS51318">
    <property type="entry name" value="TAT"/>
    <property type="match status" value="1"/>
</dbReference>
<evidence type="ECO:0000313" key="4">
    <source>
        <dbReference type="Proteomes" id="UP000606172"/>
    </source>
</evidence>
<sequence length="152" mass="16661">MAVSRRALIAALVATATLSLAPPAGAAESASAARAAVTDIREVINLLPYQVQFFKREDQSTFTVMANSRWTGSMWIPWAASETEMEDKHIIIYWSNGRLRLFQDYRDPSDQVKYSQMIVYHAAIPVPGASTGGGRKRVTVNPDGSLSMENIG</sequence>
<name>A0A919RPB7_9ACTN</name>
<keyword evidence="2" id="KW-0732">Signal</keyword>
<dbReference type="Proteomes" id="UP000606172">
    <property type="component" value="Unassembled WGS sequence"/>
</dbReference>
<evidence type="ECO:0000313" key="3">
    <source>
        <dbReference type="EMBL" id="GII96164.1"/>
    </source>
</evidence>
<comment type="caution">
    <text evidence="3">The sequence shown here is derived from an EMBL/GenBank/DDBJ whole genome shotgun (WGS) entry which is preliminary data.</text>
</comment>
<dbReference type="RefSeq" id="WP_204031186.1">
    <property type="nucleotide sequence ID" value="NZ_BOOW01000042.1"/>
</dbReference>